<dbReference type="GO" id="GO:0016887">
    <property type="term" value="F:ATP hydrolysis activity"/>
    <property type="evidence" value="ECO:0007669"/>
    <property type="project" value="InterPro"/>
</dbReference>
<dbReference type="InterPro" id="IPR017871">
    <property type="entry name" value="ABC_transporter-like_CS"/>
</dbReference>
<dbReference type="InterPro" id="IPR027417">
    <property type="entry name" value="P-loop_NTPase"/>
</dbReference>
<feature type="domain" description="ABC transporter" evidence="5">
    <location>
        <begin position="28"/>
        <end position="263"/>
    </location>
</feature>
<dbReference type="AlphaFoldDB" id="A0A4Q7TL18"/>
<dbReference type="RefSeq" id="WP_130455184.1">
    <property type="nucleotide sequence ID" value="NZ_QYAG01000003.1"/>
</dbReference>
<dbReference type="PANTHER" id="PTHR42788:SF13">
    <property type="entry name" value="ALIPHATIC SULFONATES IMPORT ATP-BINDING PROTEIN SSUB"/>
    <property type="match status" value="1"/>
</dbReference>
<keyword evidence="1" id="KW-0813">Transport</keyword>
<gene>
    <name evidence="6" type="ORF">EV139_2821</name>
</gene>
<comment type="caution">
    <text evidence="6">The sequence shown here is derived from an EMBL/GenBank/DDBJ whole genome shotgun (WGS) entry which is preliminary data.</text>
</comment>
<dbReference type="Pfam" id="PF09821">
    <property type="entry name" value="AAA_assoc_C"/>
    <property type="match status" value="1"/>
</dbReference>
<dbReference type="OrthoDB" id="8773773at2"/>
<dbReference type="Gene3D" id="3.40.50.300">
    <property type="entry name" value="P-loop containing nucleotide triphosphate hydrolases"/>
    <property type="match status" value="1"/>
</dbReference>
<dbReference type="InterPro" id="IPR018632">
    <property type="entry name" value="AAA-associated_dom_C"/>
</dbReference>
<evidence type="ECO:0000256" key="2">
    <source>
        <dbReference type="ARBA" id="ARBA00022741"/>
    </source>
</evidence>
<dbReference type="SUPFAM" id="SSF52540">
    <property type="entry name" value="P-loop containing nucleoside triphosphate hydrolases"/>
    <property type="match status" value="1"/>
</dbReference>
<proteinExistence type="predicted"/>
<evidence type="ECO:0000256" key="1">
    <source>
        <dbReference type="ARBA" id="ARBA00022448"/>
    </source>
</evidence>
<evidence type="ECO:0000259" key="5">
    <source>
        <dbReference type="PROSITE" id="PS50893"/>
    </source>
</evidence>
<dbReference type="InterPro" id="IPR003439">
    <property type="entry name" value="ABC_transporter-like_ATP-bd"/>
</dbReference>
<evidence type="ECO:0000256" key="4">
    <source>
        <dbReference type="SAM" id="MobiDB-lite"/>
    </source>
</evidence>
<dbReference type="PANTHER" id="PTHR42788">
    <property type="entry name" value="TAURINE IMPORT ATP-BINDING PROTEIN-RELATED"/>
    <property type="match status" value="1"/>
</dbReference>
<evidence type="ECO:0000313" key="6">
    <source>
        <dbReference type="EMBL" id="RZT61073.1"/>
    </source>
</evidence>
<dbReference type="InterPro" id="IPR003593">
    <property type="entry name" value="AAA+_ATPase"/>
</dbReference>
<dbReference type="CDD" id="cd03293">
    <property type="entry name" value="ABC_NrtD_SsuB_transporters"/>
    <property type="match status" value="1"/>
</dbReference>
<keyword evidence="3 6" id="KW-0067">ATP-binding</keyword>
<sequence length="467" mass="49510">MIFAQRPTPPERGHRGAAHERTTDAALLRAADVSLAFPAAEGGAFEVLGDVTLTLRSGEIVALLGKSGSGKSTLLRLLAGLIEPTSGTVSYRGAPLSGPNPGAAMVFQSFALMPWLTVRENVELGLRSSALTRAARRARASEAIDAIGLDGFESAYPRELSGGMRQRVGFARAFVQHPDVLLMDEPFSALDVLTAENLRGELMTMWEAPQFPTRSICLVTHNIDEAVLLADRVVVLGGAPARVVADVQVRLPRPRDRRSPTFAATVDQLYAVLTGRDQAAPAPGASAGPLTHPLPAASVGGLAGLIEILVAHGGQTDLPDLADELAFDVDDLLPIVDAARMLGLLDVEGAQAFITDTGWAWQLADIQDSKRLFARLAAAHAPLVGTIVRALEHSADGALRDEFFRDLLRRGFSGEDAQSQLDRAIDWGRYGELFDYDAGTGELVLSELAAEISAFLSEENGAAGEAG</sequence>
<dbReference type="Proteomes" id="UP000291832">
    <property type="component" value="Unassembled WGS sequence"/>
</dbReference>
<dbReference type="GO" id="GO:0005524">
    <property type="term" value="F:ATP binding"/>
    <property type="evidence" value="ECO:0007669"/>
    <property type="project" value="UniProtKB-KW"/>
</dbReference>
<dbReference type="PROSITE" id="PS50893">
    <property type="entry name" value="ABC_TRANSPORTER_2"/>
    <property type="match status" value="1"/>
</dbReference>
<feature type="compositionally biased region" description="Basic and acidic residues" evidence="4">
    <location>
        <begin position="9"/>
        <end position="21"/>
    </location>
</feature>
<protein>
    <submittedName>
        <fullName evidence="6">NitT/TauT family transport system ATP-binding protein</fullName>
    </submittedName>
</protein>
<feature type="region of interest" description="Disordered" evidence="4">
    <location>
        <begin position="1"/>
        <end position="21"/>
    </location>
</feature>
<dbReference type="PROSITE" id="PS00211">
    <property type="entry name" value="ABC_TRANSPORTER_1"/>
    <property type="match status" value="1"/>
</dbReference>
<dbReference type="SMART" id="SM00382">
    <property type="entry name" value="AAA"/>
    <property type="match status" value="1"/>
</dbReference>
<accession>A0A4Q7TL18</accession>
<keyword evidence="2" id="KW-0547">Nucleotide-binding</keyword>
<organism evidence="6 7">
    <name type="scientific">Leucobacter luti</name>
    <dbReference type="NCBI Taxonomy" id="340320"/>
    <lineage>
        <taxon>Bacteria</taxon>
        <taxon>Bacillati</taxon>
        <taxon>Actinomycetota</taxon>
        <taxon>Actinomycetes</taxon>
        <taxon>Micrococcales</taxon>
        <taxon>Microbacteriaceae</taxon>
        <taxon>Leucobacter</taxon>
    </lineage>
</organism>
<dbReference type="EMBL" id="SHKI01000007">
    <property type="protein sequence ID" value="RZT61073.1"/>
    <property type="molecule type" value="Genomic_DNA"/>
</dbReference>
<name>A0A4Q7TL18_9MICO</name>
<evidence type="ECO:0000256" key="3">
    <source>
        <dbReference type="ARBA" id="ARBA00022840"/>
    </source>
</evidence>
<evidence type="ECO:0000313" key="7">
    <source>
        <dbReference type="Proteomes" id="UP000291832"/>
    </source>
</evidence>
<reference evidence="6 7" key="1">
    <citation type="journal article" date="2015" name="Stand. Genomic Sci.">
        <title>Genomic Encyclopedia of Bacterial and Archaeal Type Strains, Phase III: the genomes of soil and plant-associated and newly described type strains.</title>
        <authorList>
            <person name="Whitman W.B."/>
            <person name="Woyke T."/>
            <person name="Klenk H.P."/>
            <person name="Zhou Y."/>
            <person name="Lilburn T.G."/>
            <person name="Beck B.J."/>
            <person name="De Vos P."/>
            <person name="Vandamme P."/>
            <person name="Eisen J.A."/>
            <person name="Garrity G."/>
            <person name="Hugenholtz P."/>
            <person name="Kyrpides N.C."/>
        </authorList>
    </citation>
    <scope>NUCLEOTIDE SEQUENCE [LARGE SCALE GENOMIC DNA]</scope>
    <source>
        <strain evidence="6 7">RF6</strain>
    </source>
</reference>
<keyword evidence="7" id="KW-1185">Reference proteome</keyword>
<dbReference type="InterPro" id="IPR050166">
    <property type="entry name" value="ABC_transporter_ATP-bind"/>
</dbReference>
<dbReference type="Pfam" id="PF00005">
    <property type="entry name" value="ABC_tran"/>
    <property type="match status" value="1"/>
</dbReference>